<feature type="signal peptide" evidence="13">
    <location>
        <begin position="1"/>
        <end position="30"/>
    </location>
</feature>
<dbReference type="PROSITE" id="PS00430">
    <property type="entry name" value="TONB_DEPENDENT_REC_1"/>
    <property type="match status" value="1"/>
</dbReference>
<comment type="subcellular location">
    <subcellularLocation>
        <location evidence="1 9">Cell outer membrane</location>
        <topology evidence="1 9">Multi-pass membrane protein</topology>
    </subcellularLocation>
</comment>
<organism evidence="16 17">
    <name type="scientific">Microbulbifer bruguierae</name>
    <dbReference type="NCBI Taxonomy" id="3029061"/>
    <lineage>
        <taxon>Bacteria</taxon>
        <taxon>Pseudomonadati</taxon>
        <taxon>Pseudomonadota</taxon>
        <taxon>Gammaproteobacteria</taxon>
        <taxon>Cellvibrionales</taxon>
        <taxon>Microbulbiferaceae</taxon>
        <taxon>Microbulbifer</taxon>
    </lineage>
</organism>
<dbReference type="InterPro" id="IPR012910">
    <property type="entry name" value="Plug_dom"/>
</dbReference>
<evidence type="ECO:0000256" key="12">
    <source>
        <dbReference type="SAM" id="MobiDB-lite"/>
    </source>
</evidence>
<evidence type="ECO:0000259" key="14">
    <source>
        <dbReference type="Pfam" id="PF00593"/>
    </source>
</evidence>
<keyword evidence="4 9" id="KW-0812">Transmembrane</keyword>
<dbReference type="Pfam" id="PF00593">
    <property type="entry name" value="TonB_dep_Rec_b-barrel"/>
    <property type="match status" value="1"/>
</dbReference>
<feature type="region of interest" description="Disordered" evidence="12">
    <location>
        <begin position="35"/>
        <end position="55"/>
    </location>
</feature>
<dbReference type="Gene3D" id="2.40.170.20">
    <property type="entry name" value="TonB-dependent receptor, beta-barrel domain"/>
    <property type="match status" value="1"/>
</dbReference>
<evidence type="ECO:0000313" key="17">
    <source>
        <dbReference type="Proteomes" id="UP001236500"/>
    </source>
</evidence>
<evidence type="ECO:0000256" key="8">
    <source>
        <dbReference type="ARBA" id="ARBA00023237"/>
    </source>
</evidence>
<dbReference type="InterPro" id="IPR039426">
    <property type="entry name" value="TonB-dep_rcpt-like"/>
</dbReference>
<feature type="domain" description="TonB-dependent receptor plug" evidence="15">
    <location>
        <begin position="81"/>
        <end position="199"/>
    </location>
</feature>
<dbReference type="EMBL" id="CP118605">
    <property type="protein sequence ID" value="WGL15559.1"/>
    <property type="molecule type" value="Genomic_DNA"/>
</dbReference>
<keyword evidence="16" id="KW-0675">Receptor</keyword>
<evidence type="ECO:0000256" key="9">
    <source>
        <dbReference type="PROSITE-ProRule" id="PRU01360"/>
    </source>
</evidence>
<accession>A0ABY8NAY6</accession>
<dbReference type="Gene3D" id="2.170.130.10">
    <property type="entry name" value="TonB-dependent receptor, plug domain"/>
    <property type="match status" value="1"/>
</dbReference>
<evidence type="ECO:0000256" key="13">
    <source>
        <dbReference type="SAM" id="SignalP"/>
    </source>
</evidence>
<keyword evidence="6 10" id="KW-0798">TonB box</keyword>
<dbReference type="RefSeq" id="WP_280318480.1">
    <property type="nucleotide sequence ID" value="NZ_CP118605.1"/>
</dbReference>
<keyword evidence="8 9" id="KW-0998">Cell outer membrane</keyword>
<comment type="similarity">
    <text evidence="9 11">Belongs to the TonB-dependent receptor family.</text>
</comment>
<feature type="domain" description="TonB-dependent receptor-like beta-barrel" evidence="14">
    <location>
        <begin position="371"/>
        <end position="892"/>
    </location>
</feature>
<dbReference type="InterPro" id="IPR037066">
    <property type="entry name" value="Plug_dom_sf"/>
</dbReference>
<dbReference type="PANTHER" id="PTHR47234:SF1">
    <property type="entry name" value="TONB-DEPENDENT RECEPTOR"/>
    <property type="match status" value="1"/>
</dbReference>
<evidence type="ECO:0000256" key="7">
    <source>
        <dbReference type="ARBA" id="ARBA00023136"/>
    </source>
</evidence>
<dbReference type="PROSITE" id="PS52016">
    <property type="entry name" value="TONB_DEPENDENT_REC_3"/>
    <property type="match status" value="1"/>
</dbReference>
<evidence type="ECO:0000256" key="2">
    <source>
        <dbReference type="ARBA" id="ARBA00022448"/>
    </source>
</evidence>
<dbReference type="SUPFAM" id="SSF56935">
    <property type="entry name" value="Porins"/>
    <property type="match status" value="1"/>
</dbReference>
<keyword evidence="17" id="KW-1185">Reference proteome</keyword>
<proteinExistence type="inferred from homology"/>
<feature type="compositionally biased region" description="Basic and acidic residues" evidence="12">
    <location>
        <begin position="35"/>
        <end position="54"/>
    </location>
</feature>
<dbReference type="Pfam" id="PF07715">
    <property type="entry name" value="Plug"/>
    <property type="match status" value="1"/>
</dbReference>
<evidence type="ECO:0000256" key="4">
    <source>
        <dbReference type="ARBA" id="ARBA00022692"/>
    </source>
</evidence>
<dbReference type="InterPro" id="IPR036942">
    <property type="entry name" value="Beta-barrel_TonB_sf"/>
</dbReference>
<dbReference type="InterPro" id="IPR000531">
    <property type="entry name" value="Beta-barrel_TonB"/>
</dbReference>
<evidence type="ECO:0000256" key="5">
    <source>
        <dbReference type="ARBA" id="ARBA00022729"/>
    </source>
</evidence>
<keyword evidence="5 13" id="KW-0732">Signal</keyword>
<evidence type="ECO:0000259" key="15">
    <source>
        <dbReference type="Pfam" id="PF07715"/>
    </source>
</evidence>
<keyword evidence="7 9" id="KW-0472">Membrane</keyword>
<feature type="short sequence motif" description="TonB box" evidence="10">
    <location>
        <begin position="67"/>
        <end position="73"/>
    </location>
</feature>
<name>A0ABY8NAY6_9GAMM</name>
<gene>
    <name evidence="16" type="ORF">PVT68_12340</name>
</gene>
<keyword evidence="3 9" id="KW-1134">Transmembrane beta strand</keyword>
<evidence type="ECO:0000313" key="16">
    <source>
        <dbReference type="EMBL" id="WGL15559.1"/>
    </source>
</evidence>
<dbReference type="PANTHER" id="PTHR47234">
    <property type="match status" value="1"/>
</dbReference>
<reference evidence="16 17" key="1">
    <citation type="submission" date="2023-02" db="EMBL/GenBank/DDBJ databases">
        <title>Description and genomic characterization of Microbulbifer bruguierae sp. nov., isolated from the sediment of mangrove plant Bruguiera sexangula.</title>
        <authorList>
            <person name="Long M."/>
        </authorList>
    </citation>
    <scope>NUCLEOTIDE SEQUENCE [LARGE SCALE GENOMIC DNA]</scope>
    <source>
        <strain evidence="16 17">H12</strain>
    </source>
</reference>
<dbReference type="Proteomes" id="UP001236500">
    <property type="component" value="Chromosome"/>
</dbReference>
<feature type="chain" id="PRO_5046094606" evidence="13">
    <location>
        <begin position="31"/>
        <end position="930"/>
    </location>
</feature>
<sequence>MFERTMFEKNKLSLCVALMLGVSASMPLYAQESAEEKAAEKSEQQQSKENKKATDGLVARQAEAIETVVVTGSLIPRNTFDGPDPMTVIGEEDMKARGLNTVADVIDSLASNTGYREGEAGNLLSGFTVGASEANLRGMGSGRTLVLINGRRIADYPLPFGGEQNGADLGTIPGAAMSRVEVLNGSASAIYGSDAVGGVINVITKRDMEQTAVAGEVGVYEDGYGFTSNTSFITGKVFDKGSVTFSLEKRTVDPVYADEVDFLDDRKFVTTGIGASISELTADNTVTTNAISPLGYRCEDSGMITTETYNQDGASMCNFDASRGIAMQQEFDRTSTFVDGRYQFTDNIRGFATFLGSKQDVASSVPASSWSGRFISSAGDQYVDVQRSFAVDLGYTTSTYDQEMWTLMLGLEGEVEIGDTTWNWDVGYSKARYDMVQKYAAIREEVLVDWFTDGAQYAQQVANNVYVVNDTFFDNQLVNNIYRNAAVDRDELMGQATTYASSSADSITIKAVGELSDFGFLYNPVTVAVVGDWATQSSRINPDERSLNLDGNGWLNVGAIKAGGSRDRMAIGAEFLIPVVEDLELTFATRMDRYDDSTAIGGRGTSSLKFLYQPFDMLKLRGSASETFRAPDMFNIYGESTGYQYIADFVANNCYDGENADNCSVYNVLSTRRGSEDLEEEKGRDYGLGFVLTPTNDISLAVDWYNIRLEDLVVTESATGLMRSEWQCETGVFDSASQFCADVYSRVKRNASGYVDQIIIEPQNHEYTELEGVDVTLAGQFDSAKYGNFGAQFKYVNILSYEWLQFEGDEPVEMRNGLRGQSTPANNSNLTLTWDNPLAGFRSVGASLFIQRQGSVKNYAGSERMDPYYTANLSASYTASARLRMGLTVRNLTNEMPQDDYTNQWPYYWSYLQQPFGRSLNLSFSYFLSN</sequence>
<evidence type="ECO:0000256" key="3">
    <source>
        <dbReference type="ARBA" id="ARBA00022452"/>
    </source>
</evidence>
<evidence type="ECO:0000256" key="1">
    <source>
        <dbReference type="ARBA" id="ARBA00004571"/>
    </source>
</evidence>
<dbReference type="InterPro" id="IPR010916">
    <property type="entry name" value="TonB_box_CS"/>
</dbReference>
<keyword evidence="2 9" id="KW-0813">Transport</keyword>
<evidence type="ECO:0000256" key="11">
    <source>
        <dbReference type="RuleBase" id="RU003357"/>
    </source>
</evidence>
<evidence type="ECO:0000256" key="6">
    <source>
        <dbReference type="ARBA" id="ARBA00023077"/>
    </source>
</evidence>
<evidence type="ECO:0000256" key="10">
    <source>
        <dbReference type="PROSITE-ProRule" id="PRU10143"/>
    </source>
</evidence>
<protein>
    <submittedName>
        <fullName evidence="16">TonB-dependent receptor</fullName>
    </submittedName>
</protein>